<dbReference type="Proteomes" id="UP000652761">
    <property type="component" value="Unassembled WGS sequence"/>
</dbReference>
<comment type="caution">
    <text evidence="1">The sequence shown here is derived from an EMBL/GenBank/DDBJ whole genome shotgun (WGS) entry which is preliminary data.</text>
</comment>
<organism evidence="1 2">
    <name type="scientific">Colocasia esculenta</name>
    <name type="common">Wild taro</name>
    <name type="synonym">Arum esculentum</name>
    <dbReference type="NCBI Taxonomy" id="4460"/>
    <lineage>
        <taxon>Eukaryota</taxon>
        <taxon>Viridiplantae</taxon>
        <taxon>Streptophyta</taxon>
        <taxon>Embryophyta</taxon>
        <taxon>Tracheophyta</taxon>
        <taxon>Spermatophyta</taxon>
        <taxon>Magnoliopsida</taxon>
        <taxon>Liliopsida</taxon>
        <taxon>Araceae</taxon>
        <taxon>Aroideae</taxon>
        <taxon>Colocasieae</taxon>
        <taxon>Colocasia</taxon>
    </lineage>
</organism>
<evidence type="ECO:0000313" key="1">
    <source>
        <dbReference type="EMBL" id="MQM08539.1"/>
    </source>
</evidence>
<sequence>MGLVSWKDIVIEQSIHSGYVEAIRRYNFFENCASWKEDQDSECLNLLPIKIAANIVRKI</sequence>
<reference evidence="1" key="1">
    <citation type="submission" date="2017-07" db="EMBL/GenBank/DDBJ databases">
        <title>Taro Niue Genome Assembly and Annotation.</title>
        <authorList>
            <person name="Atibalentja N."/>
            <person name="Keating K."/>
            <person name="Fields C.J."/>
        </authorList>
    </citation>
    <scope>NUCLEOTIDE SEQUENCE</scope>
    <source>
        <strain evidence="1">Niue_2</strain>
        <tissue evidence="1">Leaf</tissue>
    </source>
</reference>
<gene>
    <name evidence="1" type="ORF">Taro_041395</name>
</gene>
<proteinExistence type="predicted"/>
<dbReference type="AlphaFoldDB" id="A0A843WFR0"/>
<accession>A0A843WFR0</accession>
<name>A0A843WFR0_COLES</name>
<evidence type="ECO:0000313" key="2">
    <source>
        <dbReference type="Proteomes" id="UP000652761"/>
    </source>
</evidence>
<dbReference type="EMBL" id="NMUH01004145">
    <property type="protein sequence ID" value="MQM08539.1"/>
    <property type="molecule type" value="Genomic_DNA"/>
</dbReference>
<protein>
    <submittedName>
        <fullName evidence="1">Uncharacterized protein</fullName>
    </submittedName>
</protein>
<keyword evidence="2" id="KW-1185">Reference proteome</keyword>